<dbReference type="InterPro" id="IPR036910">
    <property type="entry name" value="HMG_box_dom_sf"/>
</dbReference>
<feature type="domain" description="HMG box" evidence="3">
    <location>
        <begin position="38"/>
        <end position="103"/>
    </location>
</feature>
<evidence type="ECO:0000256" key="2">
    <source>
        <dbReference type="PROSITE-ProRule" id="PRU00267"/>
    </source>
</evidence>
<protein>
    <submittedName>
        <fullName evidence="4">Transcription factor A, mitochondrial</fullName>
    </submittedName>
</protein>
<sequence length="132" mass="15988">MREYENSLTEEQKQLWEQKKKEYTQVNNKKKYEVLGKPKKPSNAYLSYLSSKRKDKNPDMHVKDWVRSMTVNWNTLSDEEKEPYLTEAMQLNAQYQKDLEKWEMQMIRSGNSDLVRSKTLLKYKDANREEQQ</sequence>
<dbReference type="Pfam" id="PF00505">
    <property type="entry name" value="HMG_box"/>
    <property type="match status" value="1"/>
</dbReference>
<dbReference type="InterPro" id="IPR050342">
    <property type="entry name" value="HMGB"/>
</dbReference>
<dbReference type="PANTHER" id="PTHR48112">
    <property type="entry name" value="HIGH MOBILITY GROUP PROTEIN DSP1"/>
    <property type="match status" value="1"/>
</dbReference>
<reference evidence="4 5" key="1">
    <citation type="submission" date="2015-07" db="EMBL/GenBank/DDBJ databases">
        <title>The genome of Melipona quadrifasciata.</title>
        <authorList>
            <person name="Pan H."/>
            <person name="Kapheim K."/>
        </authorList>
    </citation>
    <scope>NUCLEOTIDE SEQUENCE [LARGE SCALE GENOMIC DNA]</scope>
    <source>
        <strain evidence="4">0111107301</strain>
        <tissue evidence="4">Whole body</tissue>
    </source>
</reference>
<dbReference type="AlphaFoldDB" id="A0A0M8ZN60"/>
<accession>A0A0M8ZN60</accession>
<dbReference type="OrthoDB" id="5550281at2759"/>
<keyword evidence="5" id="KW-1185">Reference proteome</keyword>
<dbReference type="SMART" id="SM00398">
    <property type="entry name" value="HMG"/>
    <property type="match status" value="1"/>
</dbReference>
<gene>
    <name evidence="4" type="ORF">WN51_08049</name>
</gene>
<dbReference type="Gene3D" id="1.10.30.10">
    <property type="entry name" value="High mobility group box domain"/>
    <property type="match status" value="1"/>
</dbReference>
<evidence type="ECO:0000313" key="5">
    <source>
        <dbReference type="Proteomes" id="UP000053105"/>
    </source>
</evidence>
<name>A0A0M8ZN60_9HYME</name>
<dbReference type="EMBL" id="KQ435989">
    <property type="protein sequence ID" value="KOX67680.1"/>
    <property type="molecule type" value="Genomic_DNA"/>
</dbReference>
<dbReference type="PANTHER" id="PTHR48112:SF38">
    <property type="entry name" value="TRANSCRIPTION FACTOR A, MITOCHONDRIAL-LIKE PROTEIN"/>
    <property type="match status" value="1"/>
</dbReference>
<proteinExistence type="predicted"/>
<dbReference type="SUPFAM" id="SSF47095">
    <property type="entry name" value="HMG-box"/>
    <property type="match status" value="1"/>
</dbReference>
<evidence type="ECO:0000256" key="1">
    <source>
        <dbReference type="ARBA" id="ARBA00023125"/>
    </source>
</evidence>
<dbReference type="STRING" id="166423.A0A0M8ZN60"/>
<keyword evidence="2" id="KW-0539">Nucleus</keyword>
<dbReference type="GO" id="GO:0005634">
    <property type="term" value="C:nucleus"/>
    <property type="evidence" value="ECO:0007669"/>
    <property type="project" value="UniProtKB-UniRule"/>
</dbReference>
<evidence type="ECO:0000259" key="3">
    <source>
        <dbReference type="PROSITE" id="PS50118"/>
    </source>
</evidence>
<dbReference type="GO" id="GO:0003677">
    <property type="term" value="F:DNA binding"/>
    <property type="evidence" value="ECO:0007669"/>
    <property type="project" value="UniProtKB-UniRule"/>
</dbReference>
<organism evidence="4 5">
    <name type="scientific">Melipona quadrifasciata</name>
    <dbReference type="NCBI Taxonomy" id="166423"/>
    <lineage>
        <taxon>Eukaryota</taxon>
        <taxon>Metazoa</taxon>
        <taxon>Ecdysozoa</taxon>
        <taxon>Arthropoda</taxon>
        <taxon>Hexapoda</taxon>
        <taxon>Insecta</taxon>
        <taxon>Pterygota</taxon>
        <taxon>Neoptera</taxon>
        <taxon>Endopterygota</taxon>
        <taxon>Hymenoptera</taxon>
        <taxon>Apocrita</taxon>
        <taxon>Aculeata</taxon>
        <taxon>Apoidea</taxon>
        <taxon>Anthophila</taxon>
        <taxon>Apidae</taxon>
        <taxon>Melipona</taxon>
    </lineage>
</organism>
<dbReference type="InterPro" id="IPR009071">
    <property type="entry name" value="HMG_box_dom"/>
</dbReference>
<dbReference type="PROSITE" id="PS50118">
    <property type="entry name" value="HMG_BOX_2"/>
    <property type="match status" value="1"/>
</dbReference>
<dbReference type="GO" id="GO:0006357">
    <property type="term" value="P:regulation of transcription by RNA polymerase II"/>
    <property type="evidence" value="ECO:0007669"/>
    <property type="project" value="TreeGrafter"/>
</dbReference>
<dbReference type="Proteomes" id="UP000053105">
    <property type="component" value="Unassembled WGS sequence"/>
</dbReference>
<feature type="DNA-binding region" description="HMG box" evidence="2">
    <location>
        <begin position="38"/>
        <end position="103"/>
    </location>
</feature>
<evidence type="ECO:0000313" key="4">
    <source>
        <dbReference type="EMBL" id="KOX67680.1"/>
    </source>
</evidence>
<keyword evidence="1 2" id="KW-0238">DNA-binding</keyword>